<comment type="caution">
    <text evidence="1">The sequence shown here is derived from an EMBL/GenBank/DDBJ whole genome shotgun (WGS) entry which is preliminary data.</text>
</comment>
<name>A0A136A733_9ALTE</name>
<proteinExistence type="predicted"/>
<reference evidence="2" key="1">
    <citation type="submission" date="2016-02" db="EMBL/GenBank/DDBJ databases">
        <authorList>
            <person name="Schultz-Johansen M."/>
            <person name="Glaring M.A."/>
            <person name="Bech P.K."/>
            <person name="Stougaard P."/>
        </authorList>
    </citation>
    <scope>NUCLEOTIDE SEQUENCE [LARGE SCALE GENOMIC DNA]</scope>
    <source>
        <strain evidence="2">S66</strain>
    </source>
</reference>
<dbReference type="Proteomes" id="UP000070299">
    <property type="component" value="Unassembled WGS sequence"/>
</dbReference>
<dbReference type="EMBL" id="LSNE01000001">
    <property type="protein sequence ID" value="KXI31055.1"/>
    <property type="molecule type" value="Genomic_DNA"/>
</dbReference>
<dbReference type="OrthoDB" id="5758965at2"/>
<evidence type="ECO:0008006" key="3">
    <source>
        <dbReference type="Google" id="ProtNLM"/>
    </source>
</evidence>
<dbReference type="AlphaFoldDB" id="A0A136A733"/>
<dbReference type="STRING" id="1799789.AX660_00755"/>
<evidence type="ECO:0000313" key="2">
    <source>
        <dbReference type="Proteomes" id="UP000070299"/>
    </source>
</evidence>
<evidence type="ECO:0000313" key="1">
    <source>
        <dbReference type="EMBL" id="KXI31055.1"/>
    </source>
</evidence>
<protein>
    <recommendedName>
        <fullName evidence="3">DUF4397 domain-containing protein</fullName>
    </recommendedName>
</protein>
<sequence>MYVDDSLLGGSSYGDATSLGTLESDEVDLEFRRVDADNKTVIIKEMTANLKEGYKTLFLLSGDYADADITELSFERETLDDHFRLFTTSVVTSVPQYDVYMAEEGTPFSDATLVSKANYQSLDEAVYWAPDATSTTDASDDFDLDDYVIYLTLPGEAVPIYESPTISFIYSTEYVIAVRSTAGALRNNIELDLIVNSTAVTSYADVNASSQYRIYNSLDDDSTLTISLDGNNEESELVSLAANSLSEFKQLAYGDYRLSASLASANVSPLANRLLTLNQGESKAVVLYADNSNKLKSIAFIESALPQTYDHEIKVANLVQDFSDLEIYFVRNDETIETAKYKLASLDFEESRSIVLPKDYYEIVAVYDDSSGNEVLLERTQAIGFNEEVNYIVTIEKSAATPSGYAVAILH</sequence>
<gene>
    <name evidence="1" type="ORF">AX660_00755</name>
</gene>
<keyword evidence="2" id="KW-1185">Reference proteome</keyword>
<accession>A0A136A733</accession>
<organism evidence="1 2">
    <name type="scientific">Paraglaciecola hydrolytica</name>
    <dbReference type="NCBI Taxonomy" id="1799789"/>
    <lineage>
        <taxon>Bacteria</taxon>
        <taxon>Pseudomonadati</taxon>
        <taxon>Pseudomonadota</taxon>
        <taxon>Gammaproteobacteria</taxon>
        <taxon>Alteromonadales</taxon>
        <taxon>Alteromonadaceae</taxon>
        <taxon>Paraglaciecola</taxon>
    </lineage>
</organism>